<comment type="caution">
    <text evidence="1">The sequence shown here is derived from an EMBL/GenBank/DDBJ whole genome shotgun (WGS) entry which is preliminary data.</text>
</comment>
<evidence type="ECO:0000313" key="1">
    <source>
        <dbReference type="EMBL" id="CAL4161589.1"/>
    </source>
</evidence>
<dbReference type="EMBL" id="CAXKWB010044886">
    <property type="protein sequence ID" value="CAL4161589.1"/>
    <property type="molecule type" value="Genomic_DNA"/>
</dbReference>
<sequence>MQHAMHHALQDTLGPDISSNMDLQLNLNLLHMGGPIPEKQFSDPKYFKNNIISSKGSIFTMGALQNMVTLQAYLQVKFSLDGNKLVQTPADVEKGISSTREFSDDGMVQTIVHIPSGVTATRTFKRL</sequence>
<dbReference type="Gene3D" id="2.40.128.20">
    <property type="match status" value="1"/>
</dbReference>
<keyword evidence="2" id="KW-1185">Reference proteome</keyword>
<accession>A0AAV2S5W5</accession>
<dbReference type="Proteomes" id="UP001497623">
    <property type="component" value="Unassembled WGS sequence"/>
</dbReference>
<dbReference type="InterPro" id="IPR012674">
    <property type="entry name" value="Calycin"/>
</dbReference>
<feature type="non-terminal residue" evidence="1">
    <location>
        <position position="127"/>
    </location>
</feature>
<evidence type="ECO:0000313" key="2">
    <source>
        <dbReference type="Proteomes" id="UP001497623"/>
    </source>
</evidence>
<dbReference type="AlphaFoldDB" id="A0AAV2S5W5"/>
<protein>
    <submittedName>
        <fullName evidence="1">Uncharacterized protein</fullName>
    </submittedName>
</protein>
<proteinExistence type="predicted"/>
<reference evidence="1 2" key="1">
    <citation type="submission" date="2024-05" db="EMBL/GenBank/DDBJ databases">
        <authorList>
            <person name="Wallberg A."/>
        </authorList>
    </citation>
    <scope>NUCLEOTIDE SEQUENCE [LARGE SCALE GENOMIC DNA]</scope>
</reference>
<dbReference type="SUPFAM" id="SSF50814">
    <property type="entry name" value="Lipocalins"/>
    <property type="match status" value="1"/>
</dbReference>
<name>A0AAV2S5W5_MEGNR</name>
<organism evidence="1 2">
    <name type="scientific">Meganyctiphanes norvegica</name>
    <name type="common">Northern krill</name>
    <name type="synonym">Thysanopoda norvegica</name>
    <dbReference type="NCBI Taxonomy" id="48144"/>
    <lineage>
        <taxon>Eukaryota</taxon>
        <taxon>Metazoa</taxon>
        <taxon>Ecdysozoa</taxon>
        <taxon>Arthropoda</taxon>
        <taxon>Crustacea</taxon>
        <taxon>Multicrustacea</taxon>
        <taxon>Malacostraca</taxon>
        <taxon>Eumalacostraca</taxon>
        <taxon>Eucarida</taxon>
        <taxon>Euphausiacea</taxon>
        <taxon>Euphausiidae</taxon>
        <taxon>Meganyctiphanes</taxon>
    </lineage>
</organism>
<gene>
    <name evidence="1" type="ORF">MNOR_LOCUS32656</name>
</gene>